<keyword evidence="3" id="KW-1185">Reference proteome</keyword>
<gene>
    <name evidence="2" type="ORF">TRFO_06949</name>
</gene>
<proteinExistence type="predicted"/>
<evidence type="ECO:0000256" key="1">
    <source>
        <dbReference type="SAM" id="Phobius"/>
    </source>
</evidence>
<keyword evidence="1" id="KW-0472">Membrane</keyword>
<keyword evidence="1" id="KW-0812">Transmembrane</keyword>
<dbReference type="EMBL" id="MLAK01000849">
    <property type="protein sequence ID" value="OHT02894.1"/>
    <property type="molecule type" value="Genomic_DNA"/>
</dbReference>
<dbReference type="InterPro" id="IPR019170">
    <property type="entry name" value="Meckelin"/>
</dbReference>
<evidence type="ECO:0008006" key="4">
    <source>
        <dbReference type="Google" id="ProtNLM"/>
    </source>
</evidence>
<dbReference type="Pfam" id="PF09773">
    <property type="entry name" value="Meckelin"/>
    <property type="match status" value="1"/>
</dbReference>
<feature type="transmembrane region" description="Helical" evidence="1">
    <location>
        <begin position="757"/>
        <end position="776"/>
    </location>
</feature>
<feature type="transmembrane region" description="Helical" evidence="1">
    <location>
        <begin position="482"/>
        <end position="500"/>
    </location>
</feature>
<keyword evidence="1" id="KW-1133">Transmembrane helix</keyword>
<reference evidence="2" key="1">
    <citation type="submission" date="2016-10" db="EMBL/GenBank/DDBJ databases">
        <authorList>
            <person name="Benchimol M."/>
            <person name="Almeida L.G."/>
            <person name="Vasconcelos A.T."/>
            <person name="Perreira-Neves A."/>
            <person name="Rosa I.A."/>
            <person name="Tasca T."/>
            <person name="Bogo M.R."/>
            <person name="de Souza W."/>
        </authorList>
    </citation>
    <scope>NUCLEOTIDE SEQUENCE [LARGE SCALE GENOMIC DNA]</scope>
    <source>
        <strain evidence="2">K</strain>
    </source>
</reference>
<protein>
    <recommendedName>
        <fullName evidence="4">Meckelin</fullName>
    </recommendedName>
</protein>
<feature type="transmembrane region" description="Helical" evidence="1">
    <location>
        <begin position="732"/>
        <end position="751"/>
    </location>
</feature>
<sequence length="797" mass="91765">MLFVFFTCIYSIRDLYTLNCQEGQRINLYTMRCTEGCPDDQFMLFENTERGFSCVASCPDPLLSFENKCYPTGTNVGNAQDRCLQSLFFDYESCEEVANTKAVDFYQRDRGWNNIVNNATNNPGTEFVNSIQYFRSFDIIMDDTIQQEFSFSSILTFILTRFDFNGTFIGFKELTVDITQCHEKNDVALVWRYFGTNFYSKCNFNLPVYNDSVPSEFFNIYFLDNNELKDVPVLIRNHGNNNMPDSGNYQLFKRFFMKSVSNGRIITPNNVTIQFTIDPTNAKRLKVPLLILNYITPTGTVANYSNIAFENASPPMYSFYYSIVYTRDLKSFWKSSMIVLIIFLVLALILWVVRSVIYAKHHKDDGTTIPYFFALFCGSIGTALTIVTFIVTFFLIFVFYKFQKQGYFSLPPEKEFWFISVIVWISFFLMLVASIIRIVLQTRANIFILDWEQPKSKRKKVSAWRRIMVANEFNRIVSIRSYSLNFTLVLLLFVLEGFNLDLLSSPVPRTELIDVGKTYKVLHFGFTSFIWILLMVIEYGLNLVIWKIIGNPYLNFIDLCATSNCSILIMSTQSQGYYLHGRSVHDHTDVDMAKLNENMASESNGDVGLRGLVANTENQVFHVYLKDDFSYMLNEIYSGILQSFTRKAIEKSKSQNAKSRAEVEAMAAFDSLNKYLCRFFDGSSPEEGPDAPLHTYTVQASTFAENFLGSGPQIGESSILTIQGDYSYRESMLIGIEWTLNVMYLLLFAGIEMETKSPSIAAFIVFVVDMLFLSLFRRKSRLNLARKAIIDRHYLVS</sequence>
<dbReference type="GeneID" id="94828109"/>
<feature type="transmembrane region" description="Helical" evidence="1">
    <location>
        <begin position="520"/>
        <end position="541"/>
    </location>
</feature>
<dbReference type="Proteomes" id="UP000179807">
    <property type="component" value="Unassembled WGS sequence"/>
</dbReference>
<evidence type="ECO:0000313" key="2">
    <source>
        <dbReference type="EMBL" id="OHT02894.1"/>
    </source>
</evidence>
<feature type="transmembrane region" description="Helical" evidence="1">
    <location>
        <begin position="371"/>
        <end position="396"/>
    </location>
</feature>
<dbReference type="GO" id="GO:0036038">
    <property type="term" value="C:MKS complex"/>
    <property type="evidence" value="ECO:0007669"/>
    <property type="project" value="InterPro"/>
</dbReference>
<name>A0A1J4JZH2_9EUKA</name>
<accession>A0A1J4JZH2</accession>
<dbReference type="PANTHER" id="PTHR21274">
    <property type="entry name" value="MECKELIN"/>
    <property type="match status" value="1"/>
</dbReference>
<dbReference type="VEuPathDB" id="TrichDB:TRFO_06949"/>
<feature type="transmembrane region" description="Helical" evidence="1">
    <location>
        <begin position="337"/>
        <end position="359"/>
    </location>
</feature>
<dbReference type="OrthoDB" id="419138at2759"/>
<dbReference type="AlphaFoldDB" id="A0A1J4JZH2"/>
<organism evidence="2 3">
    <name type="scientific">Tritrichomonas foetus</name>
    <dbReference type="NCBI Taxonomy" id="1144522"/>
    <lineage>
        <taxon>Eukaryota</taxon>
        <taxon>Metamonada</taxon>
        <taxon>Parabasalia</taxon>
        <taxon>Tritrichomonadida</taxon>
        <taxon>Tritrichomonadidae</taxon>
        <taxon>Tritrichomonas</taxon>
    </lineage>
</organism>
<dbReference type="GO" id="GO:0060271">
    <property type="term" value="P:cilium assembly"/>
    <property type="evidence" value="ECO:0007669"/>
    <property type="project" value="InterPro"/>
</dbReference>
<dbReference type="RefSeq" id="XP_068356030.1">
    <property type="nucleotide sequence ID" value="XM_068493405.1"/>
</dbReference>
<feature type="transmembrane region" description="Helical" evidence="1">
    <location>
        <begin position="416"/>
        <end position="440"/>
    </location>
</feature>
<dbReference type="PANTHER" id="PTHR21274:SF0">
    <property type="entry name" value="MECKELIN"/>
    <property type="match status" value="1"/>
</dbReference>
<comment type="caution">
    <text evidence="2">The sequence shown here is derived from an EMBL/GenBank/DDBJ whole genome shotgun (WGS) entry which is preliminary data.</text>
</comment>
<evidence type="ECO:0000313" key="3">
    <source>
        <dbReference type="Proteomes" id="UP000179807"/>
    </source>
</evidence>